<dbReference type="Gene3D" id="3.10.450.50">
    <property type="match status" value="1"/>
</dbReference>
<evidence type="ECO:0000259" key="1">
    <source>
        <dbReference type="Pfam" id="PF14534"/>
    </source>
</evidence>
<dbReference type="Proteomes" id="UP000590524">
    <property type="component" value="Unassembled WGS sequence"/>
</dbReference>
<feature type="domain" description="DUF4440" evidence="1">
    <location>
        <begin position="12"/>
        <end position="120"/>
    </location>
</feature>
<dbReference type="SUPFAM" id="SSF54427">
    <property type="entry name" value="NTF2-like"/>
    <property type="match status" value="1"/>
</dbReference>
<proteinExistence type="predicted"/>
<name>A0A7W6LU90_9SPHN</name>
<keyword evidence="2" id="KW-0413">Isomerase</keyword>
<protein>
    <submittedName>
        <fullName evidence="2">Ketosteroid isomerase-like protein</fullName>
    </submittedName>
</protein>
<dbReference type="AlphaFoldDB" id="A0A7W6LU90"/>
<dbReference type="InterPro" id="IPR027843">
    <property type="entry name" value="DUF4440"/>
</dbReference>
<sequence>MTATADLAIRLRRASFNRALADADLAAIGPILAQNVVMVTGTDSGVIAGRKAQLMAWKREFAAPDRSIYTRTPDTILVSPIEPIAFEHGHWQGVAASSGILIASGAYTAKWRQRGDEWLIEAELYLTLA</sequence>
<dbReference type="GO" id="GO:0016853">
    <property type="term" value="F:isomerase activity"/>
    <property type="evidence" value="ECO:0007669"/>
    <property type="project" value="UniProtKB-KW"/>
</dbReference>
<gene>
    <name evidence="2" type="ORF">GGQ90_004366</name>
</gene>
<organism evidence="2 3">
    <name type="scientific">Sphingobium scionense</name>
    <dbReference type="NCBI Taxonomy" id="1404341"/>
    <lineage>
        <taxon>Bacteria</taxon>
        <taxon>Pseudomonadati</taxon>
        <taxon>Pseudomonadota</taxon>
        <taxon>Alphaproteobacteria</taxon>
        <taxon>Sphingomonadales</taxon>
        <taxon>Sphingomonadaceae</taxon>
        <taxon>Sphingobium</taxon>
    </lineage>
</organism>
<comment type="caution">
    <text evidence="2">The sequence shown here is derived from an EMBL/GenBank/DDBJ whole genome shotgun (WGS) entry which is preliminary data.</text>
</comment>
<keyword evidence="3" id="KW-1185">Reference proteome</keyword>
<evidence type="ECO:0000313" key="3">
    <source>
        <dbReference type="Proteomes" id="UP000590524"/>
    </source>
</evidence>
<dbReference type="Pfam" id="PF14534">
    <property type="entry name" value="DUF4440"/>
    <property type="match status" value="1"/>
</dbReference>
<dbReference type="EMBL" id="JACIEU010000022">
    <property type="protein sequence ID" value="MBB4150559.1"/>
    <property type="molecule type" value="Genomic_DNA"/>
</dbReference>
<dbReference type="InterPro" id="IPR032710">
    <property type="entry name" value="NTF2-like_dom_sf"/>
</dbReference>
<dbReference type="RefSeq" id="WP_188083903.1">
    <property type="nucleotide sequence ID" value="NZ_JACIEU010000022.1"/>
</dbReference>
<evidence type="ECO:0000313" key="2">
    <source>
        <dbReference type="EMBL" id="MBB4150559.1"/>
    </source>
</evidence>
<accession>A0A7W6LU90</accession>
<reference evidence="2 3" key="1">
    <citation type="submission" date="2020-08" db="EMBL/GenBank/DDBJ databases">
        <title>Genomic Encyclopedia of Type Strains, Phase IV (KMG-IV): sequencing the most valuable type-strain genomes for metagenomic binning, comparative biology and taxonomic classification.</title>
        <authorList>
            <person name="Goeker M."/>
        </authorList>
    </citation>
    <scope>NUCLEOTIDE SEQUENCE [LARGE SCALE GENOMIC DNA]</scope>
    <source>
        <strain evidence="2 3">DSM 19371</strain>
    </source>
</reference>